<dbReference type="InterPro" id="IPR036388">
    <property type="entry name" value="WH-like_DNA-bd_sf"/>
</dbReference>
<evidence type="ECO:0000313" key="4">
    <source>
        <dbReference type="EMBL" id="KAH3664739.1"/>
    </source>
</evidence>
<feature type="region of interest" description="Disordered" evidence="2">
    <location>
        <begin position="1"/>
        <end position="39"/>
    </location>
</feature>
<keyword evidence="5" id="KW-1185">Reference proteome</keyword>
<name>A0A9P8P4T6_9ASCO</name>
<evidence type="ECO:0000259" key="3">
    <source>
        <dbReference type="PROSITE" id="PS51526"/>
    </source>
</evidence>
<keyword evidence="1" id="KW-0238">DNA-binding</keyword>
<sequence length="653" mass="73649">MELPYTQHQISPTRRQSHVGAQQDPCPPKNAHLGLPADYTKLGPAGQHQIYSFNGPMNISHPFLFALPGLSQRYPMAPHWGDVGFSAVPSLQLPKFFKDPQQEEATRYNSPAYSANSSKTVSSSSSALFSTQFLGPYVPQSSADSIQSKAKPAKSDHGFLGEICDTNLIEIAKKNIQTPFDELAHSVKLAETNLARIIGSSSKHSRDNRHAEAHKKRQHQILAMVFLIKRVQIKDSAVCPRNRIFNQYVQLCQQYGVQPVGNASFGKLVKALFPGIKTRRLGIRGSSRYHYCGIKLVGDADEVESLESTTSTTPTSGSPAAAQANEMSPGTQFDLSLEDNFLNRMTIEEPDLGISNIGSILHFFDSAEQKELKEIENYYAAHCRNVLHCIRFMKIKTLFESMSSDFSGLSMHVKSLLSSPHVISWILRCDNSLYIACIRLLSKMIFQNVPEPVCVQMTRLNTYFMKYVKEMMLPNDLIQAKLPGAETFVKMTSRLTRVMLAGHNCVRNLCQPSVVLELLQDWEALDVREIVKREMRCQKLKEIIDVLQHDITNVFREVSALTLHSQETEDTIIQTLSTRMSRIPEKFVDVSPQTFLLISNQLADSIMRQLTLDNRNHIVVWWGLSCWLNEFFIFLAELGGYNKLVADYESPRE</sequence>
<dbReference type="InterPro" id="IPR003150">
    <property type="entry name" value="DNA-bd_RFX"/>
</dbReference>
<proteinExistence type="predicted"/>
<dbReference type="AlphaFoldDB" id="A0A9P8P4T6"/>
<feature type="domain" description="RFX-type winged-helix" evidence="3">
    <location>
        <begin position="223"/>
        <end position="298"/>
    </location>
</feature>
<dbReference type="Gene3D" id="1.10.10.10">
    <property type="entry name" value="Winged helix-like DNA-binding domain superfamily/Winged helix DNA-binding domain"/>
    <property type="match status" value="1"/>
</dbReference>
<dbReference type="PROSITE" id="PS51526">
    <property type="entry name" value="RFX_DBD"/>
    <property type="match status" value="1"/>
</dbReference>
<dbReference type="InterPro" id="IPR057321">
    <property type="entry name" value="RFX1-4/6/8-like_BCD"/>
</dbReference>
<feature type="compositionally biased region" description="Low complexity" evidence="2">
    <location>
        <begin position="308"/>
        <end position="324"/>
    </location>
</feature>
<dbReference type="Pfam" id="PF25340">
    <property type="entry name" value="BCD_RFX"/>
    <property type="match status" value="1"/>
</dbReference>
<dbReference type="Proteomes" id="UP000788993">
    <property type="component" value="Unassembled WGS sequence"/>
</dbReference>
<organism evidence="4 5">
    <name type="scientific">Ogataea polymorpha</name>
    <dbReference type="NCBI Taxonomy" id="460523"/>
    <lineage>
        <taxon>Eukaryota</taxon>
        <taxon>Fungi</taxon>
        <taxon>Dikarya</taxon>
        <taxon>Ascomycota</taxon>
        <taxon>Saccharomycotina</taxon>
        <taxon>Pichiomycetes</taxon>
        <taxon>Pichiales</taxon>
        <taxon>Pichiaceae</taxon>
        <taxon>Ogataea</taxon>
    </lineage>
</organism>
<dbReference type="GO" id="GO:0000981">
    <property type="term" value="F:DNA-binding transcription factor activity, RNA polymerase II-specific"/>
    <property type="evidence" value="ECO:0007669"/>
    <property type="project" value="TreeGrafter"/>
</dbReference>
<dbReference type="PANTHER" id="PTHR12619">
    <property type="entry name" value="RFX TRANSCRIPTION FACTOR FAMILY"/>
    <property type="match status" value="1"/>
</dbReference>
<dbReference type="SUPFAM" id="SSF46785">
    <property type="entry name" value="Winged helix' DNA-binding domain"/>
    <property type="match status" value="1"/>
</dbReference>
<dbReference type="InterPro" id="IPR036390">
    <property type="entry name" value="WH_DNA-bd_sf"/>
</dbReference>
<evidence type="ECO:0000256" key="1">
    <source>
        <dbReference type="ARBA" id="ARBA00023125"/>
    </source>
</evidence>
<dbReference type="GO" id="GO:0000978">
    <property type="term" value="F:RNA polymerase II cis-regulatory region sequence-specific DNA binding"/>
    <property type="evidence" value="ECO:0007669"/>
    <property type="project" value="TreeGrafter"/>
</dbReference>
<protein>
    <recommendedName>
        <fullName evidence="3">RFX-type winged-helix domain-containing protein</fullName>
    </recommendedName>
</protein>
<accession>A0A9P8P4T6</accession>
<reference evidence="4" key="1">
    <citation type="journal article" date="2021" name="Open Biol.">
        <title>Shared evolutionary footprints suggest mitochondrial oxidative damage underlies multiple complex I losses in fungi.</title>
        <authorList>
            <person name="Schikora-Tamarit M.A."/>
            <person name="Marcet-Houben M."/>
            <person name="Nosek J."/>
            <person name="Gabaldon T."/>
        </authorList>
    </citation>
    <scope>NUCLEOTIDE SEQUENCE</scope>
    <source>
        <strain evidence="4">NCAIM Y.01608</strain>
    </source>
</reference>
<reference evidence="4" key="2">
    <citation type="submission" date="2021-01" db="EMBL/GenBank/DDBJ databases">
        <authorList>
            <person name="Schikora-Tamarit M.A."/>
        </authorList>
    </citation>
    <scope>NUCLEOTIDE SEQUENCE</scope>
    <source>
        <strain evidence="4">NCAIM Y.01608</strain>
    </source>
</reference>
<feature type="region of interest" description="Disordered" evidence="2">
    <location>
        <begin position="305"/>
        <end position="326"/>
    </location>
</feature>
<dbReference type="PANTHER" id="PTHR12619:SF5">
    <property type="entry name" value="TRANSCRIPTION FACTOR RFX4"/>
    <property type="match status" value="1"/>
</dbReference>
<comment type="caution">
    <text evidence="4">The sequence shown here is derived from an EMBL/GenBank/DDBJ whole genome shotgun (WGS) entry which is preliminary data.</text>
</comment>
<dbReference type="EMBL" id="JAEUBD010001178">
    <property type="protein sequence ID" value="KAH3664739.1"/>
    <property type="molecule type" value="Genomic_DNA"/>
</dbReference>
<gene>
    <name evidence="4" type="ORF">OGATHE_003554</name>
</gene>
<evidence type="ECO:0000256" key="2">
    <source>
        <dbReference type="SAM" id="MobiDB-lite"/>
    </source>
</evidence>
<dbReference type="Pfam" id="PF02257">
    <property type="entry name" value="RFX_DNA_binding"/>
    <property type="match status" value="1"/>
</dbReference>
<dbReference type="InterPro" id="IPR039779">
    <property type="entry name" value="RFX-like"/>
</dbReference>
<evidence type="ECO:0000313" key="5">
    <source>
        <dbReference type="Proteomes" id="UP000788993"/>
    </source>
</evidence>
<feature type="compositionally biased region" description="Polar residues" evidence="2">
    <location>
        <begin position="1"/>
        <end position="14"/>
    </location>
</feature>